<dbReference type="InterPro" id="IPR050860">
    <property type="entry name" value="FeoB_GTPase"/>
</dbReference>
<evidence type="ECO:0000256" key="4">
    <source>
        <dbReference type="ARBA" id="ARBA00022496"/>
    </source>
</evidence>
<feature type="transmembrane region" description="Helical" evidence="12">
    <location>
        <begin position="435"/>
        <end position="455"/>
    </location>
</feature>
<keyword evidence="3" id="KW-1003">Cell membrane</keyword>
<feature type="transmembrane region" description="Helical" evidence="12">
    <location>
        <begin position="403"/>
        <end position="429"/>
    </location>
</feature>
<gene>
    <name evidence="14" type="primary">feoB_18</name>
    <name evidence="14" type="ORF">SDC9_29255</name>
</gene>
<feature type="transmembrane region" description="Helical" evidence="12">
    <location>
        <begin position="571"/>
        <end position="591"/>
    </location>
</feature>
<accession>A0A644UWY4</accession>
<keyword evidence="8" id="KW-0408">Iron</keyword>
<keyword evidence="10" id="KW-0342">GTP-binding</keyword>
<evidence type="ECO:0000256" key="2">
    <source>
        <dbReference type="ARBA" id="ARBA00022448"/>
    </source>
</evidence>
<keyword evidence="6" id="KW-0547">Nucleotide-binding</keyword>
<feature type="transmembrane region" description="Helical" evidence="12">
    <location>
        <begin position="519"/>
        <end position="540"/>
    </location>
</feature>
<evidence type="ECO:0000256" key="10">
    <source>
        <dbReference type="ARBA" id="ARBA00023134"/>
    </source>
</evidence>
<evidence type="ECO:0000259" key="13">
    <source>
        <dbReference type="PROSITE" id="PS51711"/>
    </source>
</evidence>
<dbReference type="InterPro" id="IPR011642">
    <property type="entry name" value="Gate_dom"/>
</dbReference>
<dbReference type="InterPro" id="IPR003373">
    <property type="entry name" value="Fe2_transport_prot-B"/>
</dbReference>
<dbReference type="Pfam" id="PF07670">
    <property type="entry name" value="Gate"/>
    <property type="match status" value="2"/>
</dbReference>
<dbReference type="SUPFAM" id="SSF52540">
    <property type="entry name" value="P-loop containing nucleoside triphosphate hydrolases"/>
    <property type="match status" value="1"/>
</dbReference>
<dbReference type="GO" id="GO:0005886">
    <property type="term" value="C:plasma membrane"/>
    <property type="evidence" value="ECO:0007669"/>
    <property type="project" value="UniProtKB-SubCell"/>
</dbReference>
<proteinExistence type="predicted"/>
<dbReference type="PRINTS" id="PR00326">
    <property type="entry name" value="GTP1OBG"/>
</dbReference>
<feature type="transmembrane region" description="Helical" evidence="12">
    <location>
        <begin position="489"/>
        <end position="507"/>
    </location>
</feature>
<dbReference type="NCBIfam" id="TIGR00231">
    <property type="entry name" value="small_GTP"/>
    <property type="match status" value="1"/>
</dbReference>
<dbReference type="Pfam" id="PF07664">
    <property type="entry name" value="FeoB_C"/>
    <property type="match status" value="1"/>
</dbReference>
<dbReference type="Pfam" id="PF02421">
    <property type="entry name" value="FeoB_N"/>
    <property type="match status" value="1"/>
</dbReference>
<dbReference type="InterPro" id="IPR011640">
    <property type="entry name" value="Fe2_transport_prot_B_C"/>
</dbReference>
<feature type="transmembrane region" description="Helical" evidence="12">
    <location>
        <begin position="369"/>
        <end position="391"/>
    </location>
</feature>
<dbReference type="CDD" id="cd01879">
    <property type="entry name" value="FeoB"/>
    <property type="match status" value="1"/>
</dbReference>
<evidence type="ECO:0000256" key="1">
    <source>
        <dbReference type="ARBA" id="ARBA00004651"/>
    </source>
</evidence>
<keyword evidence="4" id="KW-0410">Iron transport</keyword>
<evidence type="ECO:0000313" key="14">
    <source>
        <dbReference type="EMBL" id="MPL83302.1"/>
    </source>
</evidence>
<dbReference type="AlphaFoldDB" id="A0A644UWY4"/>
<feature type="transmembrane region" description="Helical" evidence="12">
    <location>
        <begin position="263"/>
        <end position="289"/>
    </location>
</feature>
<reference evidence="14" key="1">
    <citation type="submission" date="2019-08" db="EMBL/GenBank/DDBJ databases">
        <authorList>
            <person name="Kucharzyk K."/>
            <person name="Murdoch R.W."/>
            <person name="Higgins S."/>
            <person name="Loffler F."/>
        </authorList>
    </citation>
    <scope>NUCLEOTIDE SEQUENCE</scope>
</reference>
<comment type="subcellular location">
    <subcellularLocation>
        <location evidence="1">Cell membrane</location>
        <topology evidence="1">Multi-pass membrane protein</topology>
    </subcellularLocation>
</comment>
<evidence type="ECO:0000256" key="6">
    <source>
        <dbReference type="ARBA" id="ARBA00022741"/>
    </source>
</evidence>
<dbReference type="Gene3D" id="3.40.50.300">
    <property type="entry name" value="P-loop containing nucleotide triphosphate hydrolases"/>
    <property type="match status" value="1"/>
</dbReference>
<comment type="caution">
    <text evidence="14">The sequence shown here is derived from an EMBL/GenBank/DDBJ whole genome shotgun (WGS) entry which is preliminary data.</text>
</comment>
<evidence type="ECO:0000256" key="9">
    <source>
        <dbReference type="ARBA" id="ARBA00023065"/>
    </source>
</evidence>
<evidence type="ECO:0000256" key="5">
    <source>
        <dbReference type="ARBA" id="ARBA00022692"/>
    </source>
</evidence>
<dbReference type="InterPro" id="IPR027417">
    <property type="entry name" value="P-loop_NTPase"/>
</dbReference>
<dbReference type="PANTHER" id="PTHR43185:SF1">
    <property type="entry name" value="FE(2+) TRANSPORTER FEOB"/>
    <property type="match status" value="1"/>
</dbReference>
<organism evidence="14">
    <name type="scientific">bioreactor metagenome</name>
    <dbReference type="NCBI Taxonomy" id="1076179"/>
    <lineage>
        <taxon>unclassified sequences</taxon>
        <taxon>metagenomes</taxon>
        <taxon>ecological metagenomes</taxon>
    </lineage>
</organism>
<dbReference type="GO" id="GO:0015093">
    <property type="term" value="F:ferrous iron transmembrane transporter activity"/>
    <property type="evidence" value="ECO:0007669"/>
    <property type="project" value="InterPro"/>
</dbReference>
<keyword evidence="2" id="KW-0813">Transport</keyword>
<feature type="transmembrane region" description="Helical" evidence="12">
    <location>
        <begin position="323"/>
        <end position="349"/>
    </location>
</feature>
<evidence type="ECO:0000256" key="7">
    <source>
        <dbReference type="ARBA" id="ARBA00022989"/>
    </source>
</evidence>
<dbReference type="EMBL" id="VSSQ01000174">
    <property type="protein sequence ID" value="MPL83302.1"/>
    <property type="molecule type" value="Genomic_DNA"/>
</dbReference>
<keyword evidence="11 12" id="KW-0472">Membrane</keyword>
<evidence type="ECO:0000256" key="11">
    <source>
        <dbReference type="ARBA" id="ARBA00023136"/>
    </source>
</evidence>
<keyword evidence="9" id="KW-0406">Ion transport</keyword>
<protein>
    <submittedName>
        <fullName evidence="14">Fe(2+) transporter FeoB</fullName>
    </submittedName>
</protein>
<sequence>MMRRAVLIGNPSVGKSLIFNHLTGLGVEVSNYPGTTVGLMSGLVRHNGTEFSLTDLPGIYSLSGRSDEEKLVREYLITGDTDLIIAVLDAKHLERNLYLLLQASEIRKPLVIILNMMDDARSAGKIIDADALSKKFGVPVIETIATEGKNLEKIADYVIGDELPVPGIVPRYDHHIEAAAKNLQKFHNLSEAESMFALENVPLSTHSPEVMESALVISDEIQKRHMMSPDQIIGANRHNTAKAISEEVTTLSPQKKRRDLDSLLTRGFPGIPILIITMIGILGIVFLLGGFLEEGIIGVMTTYLLDPFHALELSPFLDTVGGAVILALMSGLGIAFPYVFLFYIFISILEDTGYLTRAAFLADRGMHRLGLHGQGLIPLVLSFGCSVPAIMSTRFLPTRRERVIASVLVTMLPCSARTVVISGIVASFVGFGAAFSIYGIVFILVFVLGCVLARITPGEQYGMILEMAQLRRPIPKYVVRKAWMRVSEFLYIAMPLLLVSSVFLGIFEYLGLVSMFQSFIDPVSTAVLGLPGFAFTALMFGILRKEMAFETLAILGGTTDLASILSSSQLYIFALVCVLFVPCISTIAVLMKEIGVKSAALITVFTLLLGTSLGALLHFVFMLI</sequence>
<name>A0A644UWY4_9ZZZZ</name>
<evidence type="ECO:0000256" key="12">
    <source>
        <dbReference type="SAM" id="Phobius"/>
    </source>
</evidence>
<dbReference type="PROSITE" id="PS51711">
    <property type="entry name" value="G_FEOB"/>
    <property type="match status" value="1"/>
</dbReference>
<feature type="domain" description="FeoB-type G" evidence="13">
    <location>
        <begin position="2"/>
        <end position="164"/>
    </location>
</feature>
<keyword evidence="5 12" id="KW-0812">Transmembrane</keyword>
<keyword evidence="7 12" id="KW-1133">Transmembrane helix</keyword>
<feature type="transmembrane region" description="Helical" evidence="12">
    <location>
        <begin position="598"/>
        <end position="621"/>
    </location>
</feature>
<dbReference type="InterPro" id="IPR005225">
    <property type="entry name" value="Small_GTP-bd"/>
</dbReference>
<evidence type="ECO:0000256" key="8">
    <source>
        <dbReference type="ARBA" id="ARBA00023004"/>
    </source>
</evidence>
<dbReference type="InterPro" id="IPR030389">
    <property type="entry name" value="G_FEOB_dom"/>
</dbReference>
<dbReference type="InterPro" id="IPR006073">
    <property type="entry name" value="GTP-bd"/>
</dbReference>
<dbReference type="NCBIfam" id="TIGR00437">
    <property type="entry name" value="feoB"/>
    <property type="match status" value="1"/>
</dbReference>
<evidence type="ECO:0000256" key="3">
    <source>
        <dbReference type="ARBA" id="ARBA00022475"/>
    </source>
</evidence>
<dbReference type="PANTHER" id="PTHR43185">
    <property type="entry name" value="FERROUS IRON TRANSPORT PROTEIN B"/>
    <property type="match status" value="1"/>
</dbReference>
<dbReference type="GO" id="GO:0005525">
    <property type="term" value="F:GTP binding"/>
    <property type="evidence" value="ECO:0007669"/>
    <property type="project" value="UniProtKB-KW"/>
</dbReference>